<gene>
    <name evidence="1" type="ORF">NBRC110019_21100</name>
</gene>
<proteinExistence type="predicted"/>
<comment type="caution">
    <text evidence="1">The sequence shown here is derived from an EMBL/GenBank/DDBJ whole genome shotgun (WGS) entry which is preliminary data.</text>
</comment>
<dbReference type="Proteomes" id="UP001143545">
    <property type="component" value="Unassembled WGS sequence"/>
</dbReference>
<protein>
    <recommendedName>
        <fullName evidence="3">Esterase</fullName>
    </recommendedName>
</protein>
<evidence type="ECO:0000313" key="1">
    <source>
        <dbReference type="EMBL" id="GLB53070.1"/>
    </source>
</evidence>
<dbReference type="EMBL" id="BRVP01000014">
    <property type="protein sequence ID" value="GLB53070.1"/>
    <property type="molecule type" value="Genomic_DNA"/>
</dbReference>
<reference evidence="1" key="1">
    <citation type="submission" date="2022-07" db="EMBL/GenBank/DDBJ databases">
        <title>Taxonomy of Novel Oxalotrophic and Methylotrophic Bacteria.</title>
        <authorList>
            <person name="Sahin N."/>
            <person name="Tani A."/>
        </authorList>
    </citation>
    <scope>NUCLEOTIDE SEQUENCE</scope>
    <source>
        <strain evidence="1">AM327</strain>
    </source>
</reference>
<accession>A0A9W6B7M0</accession>
<organism evidence="1 2">
    <name type="scientific">Neptunitalea chrysea</name>
    <dbReference type="NCBI Taxonomy" id="1647581"/>
    <lineage>
        <taxon>Bacteria</taxon>
        <taxon>Pseudomonadati</taxon>
        <taxon>Bacteroidota</taxon>
        <taxon>Flavobacteriia</taxon>
        <taxon>Flavobacteriales</taxon>
        <taxon>Flavobacteriaceae</taxon>
        <taxon>Neptunitalea</taxon>
    </lineage>
</organism>
<dbReference type="AlphaFoldDB" id="A0A9W6B7M0"/>
<name>A0A9W6B7M0_9FLAO</name>
<dbReference type="SUPFAM" id="SSF53474">
    <property type="entry name" value="alpha/beta-Hydrolases"/>
    <property type="match status" value="1"/>
</dbReference>
<keyword evidence="2" id="KW-1185">Reference proteome</keyword>
<evidence type="ECO:0008006" key="3">
    <source>
        <dbReference type="Google" id="ProtNLM"/>
    </source>
</evidence>
<evidence type="ECO:0000313" key="2">
    <source>
        <dbReference type="Proteomes" id="UP001143545"/>
    </source>
</evidence>
<dbReference type="Gene3D" id="3.40.50.1820">
    <property type="entry name" value="alpha/beta hydrolase"/>
    <property type="match status" value="1"/>
</dbReference>
<dbReference type="InterPro" id="IPR029058">
    <property type="entry name" value="AB_hydrolase_fold"/>
</dbReference>
<sequence length="565" mass="66042">MPKIATFVGNYSGMKYLLCLLLGLTNLSIVAQEYKDLEDKAYELTESTKDTIANAQEAFSIFTSLHEKYPEKDDFWNLYYTAYAANRCGKENEVFHWLEKTLTHYNEVDVAMIEEYAPTDFSSIYKTEQWKLLQNRIDSLIKIRVDAIKQTQSYLMLTGLATIDFDGTEIGKEMYYQIKNFHSFPMLNQKEIFGFIRLNDTLENSYFVKIPTSYTPEKQSKVLLFLPGAVRFQKIPSYPTTELENDWQRFYKKYAEKYNIIMVYPNCSKEYNWMLKDKGFFMIPEILKQLKTFLNIDDNGVFISGHSNGATGSFNYLVKNPSEFSGFYGFNTQPKVYTGGTFLKNVSNRYFYNVSTDQDYYFPPEANDTLTLVAKKVGLQFLDHRYIGYPHWFPKFDASEPAVKGVFQDVLAHERNPYNDTIYWECDDVKNGKVDWLAITKLDTLSKRASWHKKIDFGIHKWYYITDADTLAVKEVDKRAFDFPRKSGAVKAVFNNNTFYLETSCVNQVTVYVSPEMVEMDKPIHVYVNGVLRKTIMPAYDKAFIQENFEMYHDRKAIWVQKIVI</sequence>